<gene>
    <name evidence="1" type="ORF">NCI01_04700</name>
</gene>
<evidence type="ECO:0008006" key="3">
    <source>
        <dbReference type="Google" id="ProtNLM"/>
    </source>
</evidence>
<organism evidence="1 2">
    <name type="scientific">Nocardioides pinisoli</name>
    <dbReference type="NCBI Taxonomy" id="2950279"/>
    <lineage>
        <taxon>Bacteria</taxon>
        <taxon>Bacillati</taxon>
        <taxon>Actinomycetota</taxon>
        <taxon>Actinomycetes</taxon>
        <taxon>Propionibacteriales</taxon>
        <taxon>Nocardioidaceae</taxon>
        <taxon>Nocardioides</taxon>
    </lineage>
</organism>
<accession>A0ABT1KTN7</accession>
<evidence type="ECO:0000313" key="1">
    <source>
        <dbReference type="EMBL" id="MCP3421087.1"/>
    </source>
</evidence>
<dbReference type="Proteomes" id="UP001204524">
    <property type="component" value="Unassembled WGS sequence"/>
</dbReference>
<comment type="caution">
    <text evidence="1">The sequence shown here is derived from an EMBL/GenBank/DDBJ whole genome shotgun (WGS) entry which is preliminary data.</text>
</comment>
<dbReference type="RefSeq" id="WP_254180322.1">
    <property type="nucleotide sequence ID" value="NZ_JANARS010000002.1"/>
</dbReference>
<reference evidence="1 2" key="1">
    <citation type="submission" date="2022-06" db="EMBL/GenBank/DDBJ databases">
        <authorList>
            <person name="So Y."/>
        </authorList>
    </citation>
    <scope>NUCLEOTIDE SEQUENCE [LARGE SCALE GENOMIC DNA]</scope>
    <source>
        <strain evidence="1 2">STR3</strain>
    </source>
</reference>
<dbReference type="PROSITE" id="PS51257">
    <property type="entry name" value="PROKAR_LIPOPROTEIN"/>
    <property type="match status" value="1"/>
</dbReference>
<sequence length="171" mass="16931">MPGRPLTRRTTVGAALVSPLVVTACDIDPPSRDSGAAAPTAPPPEDSELVAGVVAALVRARAVVEAATLSQPDLTALLTPVATAHAAHLEVLSGAVADADVPAPAPPTIAAGPARALGAVRRSEQRLLREVRRGCLDAASGDLARVLASMAASTAQHGAALADLPAGGEPS</sequence>
<dbReference type="EMBL" id="JANARS010000002">
    <property type="protein sequence ID" value="MCP3421087.1"/>
    <property type="molecule type" value="Genomic_DNA"/>
</dbReference>
<protein>
    <recommendedName>
        <fullName evidence="3">DUF4439 domain-containing protein</fullName>
    </recommendedName>
</protein>
<keyword evidence="2" id="KW-1185">Reference proteome</keyword>
<evidence type="ECO:0000313" key="2">
    <source>
        <dbReference type="Proteomes" id="UP001204524"/>
    </source>
</evidence>
<proteinExistence type="predicted"/>
<name>A0ABT1KTN7_9ACTN</name>